<gene>
    <name evidence="3" type="ORF">HBJ55_01985</name>
</gene>
<feature type="region of interest" description="Disordered" evidence="1">
    <location>
        <begin position="38"/>
        <end position="66"/>
    </location>
</feature>
<accession>A0ABX0PPH4</accession>
<feature type="transmembrane region" description="Helical" evidence="2">
    <location>
        <begin position="6"/>
        <end position="24"/>
    </location>
</feature>
<keyword evidence="2" id="KW-0812">Transmembrane</keyword>
<evidence type="ECO:0000256" key="2">
    <source>
        <dbReference type="SAM" id="Phobius"/>
    </source>
</evidence>
<keyword evidence="2" id="KW-0472">Membrane</keyword>
<evidence type="ECO:0000313" key="4">
    <source>
        <dbReference type="Proteomes" id="UP001318321"/>
    </source>
</evidence>
<dbReference type="RefSeq" id="WP_167110500.1">
    <property type="nucleotide sequence ID" value="NZ_JAAQTO010000004.1"/>
</dbReference>
<dbReference type="EMBL" id="JAAQTO010000004">
    <property type="protein sequence ID" value="NIC04198.1"/>
    <property type="molecule type" value="Genomic_DNA"/>
</dbReference>
<keyword evidence="4" id="KW-1185">Reference proteome</keyword>
<keyword evidence="2" id="KW-1133">Transmembrane helix</keyword>
<name>A0ABX0PPH4_9GAMM</name>
<evidence type="ECO:0000313" key="3">
    <source>
        <dbReference type="EMBL" id="NIC04198.1"/>
    </source>
</evidence>
<dbReference type="Proteomes" id="UP001318321">
    <property type="component" value="Unassembled WGS sequence"/>
</dbReference>
<sequence length="66" mass="6815">MSVIEGLMLCLAVLFALLGALYYIDVRVAAMPRLKEPPLQSGEEATPVATASAASVPAGKEGKLNA</sequence>
<evidence type="ECO:0000256" key="1">
    <source>
        <dbReference type="SAM" id="MobiDB-lite"/>
    </source>
</evidence>
<reference evidence="3 4" key="1">
    <citation type="submission" date="2020-03" db="EMBL/GenBank/DDBJ databases">
        <title>Identification of Halomonas strains.</title>
        <authorList>
            <person name="Xiao Z."/>
            <person name="Dong F."/>
            <person name="Wang Z."/>
            <person name="Zhao J.-Y."/>
        </authorList>
    </citation>
    <scope>NUCLEOTIDE SEQUENCE [LARGE SCALE GENOMIC DNA]</scope>
    <source>
        <strain evidence="3 4">DX6</strain>
    </source>
</reference>
<proteinExistence type="predicted"/>
<comment type="caution">
    <text evidence="3">The sequence shown here is derived from an EMBL/GenBank/DDBJ whole genome shotgun (WGS) entry which is preliminary data.</text>
</comment>
<protein>
    <submittedName>
        <fullName evidence="3">Uncharacterized protein</fullName>
    </submittedName>
</protein>
<organism evidence="3 4">
    <name type="scientific">Billgrantia bachuensis</name>
    <dbReference type="NCBI Taxonomy" id="2717286"/>
    <lineage>
        <taxon>Bacteria</taxon>
        <taxon>Pseudomonadati</taxon>
        <taxon>Pseudomonadota</taxon>
        <taxon>Gammaproteobacteria</taxon>
        <taxon>Oceanospirillales</taxon>
        <taxon>Halomonadaceae</taxon>
        <taxon>Billgrantia</taxon>
    </lineage>
</organism>
<feature type="compositionally biased region" description="Low complexity" evidence="1">
    <location>
        <begin position="43"/>
        <end position="58"/>
    </location>
</feature>